<accession>A0A6N1NGH3</accession>
<dbReference type="KEGG" id="vg:80517652"/>
<reference evidence="1" key="1">
    <citation type="submission" date="2017-06" db="EMBL/GenBank/DDBJ databases">
        <authorList>
            <person name="Assis F.L."/>
            <person name="Abrahao J.S."/>
            <person name="Silva L."/>
            <person name="Khalil J.B."/>
            <person name="Rodrigues R."/>
            <person name="Silva L.S."/>
            <person name="Boratto P."/>
            <person name="Andrade M."/>
            <person name="Kroon E.G."/>
            <person name="Ribeiro B."/>
            <person name="Bergier I."/>
            <person name="Seligmann H."/>
            <person name="Ghigo E."/>
            <person name="Colson P."/>
            <person name="Levasseur A."/>
            <person name="Raoult D."/>
            <person name="Scola B.L."/>
        </authorList>
    </citation>
    <scope>NUCLEOTIDE SEQUENCE</scope>
    <source>
        <strain evidence="1">Deep ocean</strain>
    </source>
</reference>
<dbReference type="GeneID" id="80517652"/>
<organism evidence="1">
    <name type="scientific">Tupanvirus deep ocean</name>
    <dbReference type="NCBI Taxonomy" id="2126984"/>
    <lineage>
        <taxon>Viruses</taxon>
        <taxon>Varidnaviria</taxon>
        <taxon>Bamfordvirae</taxon>
        <taxon>Nucleocytoviricota</taxon>
        <taxon>Megaviricetes</taxon>
        <taxon>Imitervirales</taxon>
        <taxon>Mimiviridae</taxon>
        <taxon>Megamimivirinae</taxon>
        <taxon>Tupanvirus</taxon>
        <taxon>Tupanvirus altamarinense</taxon>
    </lineage>
</organism>
<evidence type="ECO:0000313" key="1">
    <source>
        <dbReference type="EMBL" id="QKU34339.1"/>
    </source>
</evidence>
<proteinExistence type="predicted"/>
<sequence length="92" mass="10041">MSIPVHKYPGGDQIQIPTENVTFKWIEPLGGGTLSGPIDYGTSFKSALADLERSSPLGTIRPDGKEAHHGIATVSEQGHTVIEYYYCPYGYQ</sequence>
<name>A0A6N1NGH3_9VIRU</name>
<reference evidence="1" key="2">
    <citation type="journal article" date="2018" name="Nat. Commun.">
        <title>Tailed giant Tupanvirus possesses the most complete translational apparatus of the known virosphere.</title>
        <authorList>
            <person name="Abrahao J."/>
            <person name="Silva L."/>
            <person name="Silva L.S."/>
            <person name="Khalil J.Y.B."/>
            <person name="Rodrigues R."/>
            <person name="Arantes T."/>
            <person name="Assis F."/>
            <person name="Boratto P."/>
            <person name="Andrade M."/>
            <person name="Kroon E.G."/>
            <person name="Ribeiro B."/>
            <person name="Bergier I."/>
            <person name="Seligmann H."/>
            <person name="Ghigo E."/>
            <person name="Colson P."/>
            <person name="Levasseur A."/>
            <person name="Kroemer G."/>
            <person name="Raoult D."/>
            <person name="La Scola B."/>
        </authorList>
    </citation>
    <scope>NUCLEOTIDE SEQUENCE [LARGE SCALE GENOMIC DNA]</scope>
    <source>
        <strain evidence="1">Deep ocean</strain>
    </source>
</reference>
<dbReference type="RefSeq" id="YP_010780961.1">
    <property type="nucleotide sequence ID" value="NC_075038.1"/>
</dbReference>
<dbReference type="EMBL" id="MF405918">
    <property type="protein sequence ID" value="QKU34339.1"/>
    <property type="molecule type" value="Genomic_DNA"/>
</dbReference>
<protein>
    <submittedName>
        <fullName evidence="1">Uncharacterized protein</fullName>
    </submittedName>
</protein>